<keyword evidence="1" id="KW-0732">Signal</keyword>
<dbReference type="Proteomes" id="UP000005324">
    <property type="component" value="Unassembled WGS sequence"/>
</dbReference>
<protein>
    <recommendedName>
        <fullName evidence="4">Tat pathway signal sequence domain protein</fullName>
    </recommendedName>
</protein>
<dbReference type="AlphaFoldDB" id="D5RH65"/>
<evidence type="ECO:0000313" key="2">
    <source>
        <dbReference type="EMBL" id="EFH13356.1"/>
    </source>
</evidence>
<feature type="chain" id="PRO_5003075944" description="Tat pathway signal sequence domain protein" evidence="1">
    <location>
        <begin position="30"/>
        <end position="233"/>
    </location>
</feature>
<evidence type="ECO:0000256" key="1">
    <source>
        <dbReference type="SAM" id="SignalP"/>
    </source>
</evidence>
<proteinExistence type="predicted"/>
<gene>
    <name evidence="2" type="ORF">HMPREF0731_0424</name>
</gene>
<evidence type="ECO:0008006" key="4">
    <source>
        <dbReference type="Google" id="ProtNLM"/>
    </source>
</evidence>
<sequence>MIQGGIAVRVILAAMLAMLAFAVSSPASAQNRFWLVNQSGQVIESAYVSPSRLDNWGPDILGNSVLPPGQQVHVTPSAADCVLDVRVRYQGGQEETRMQVNACNLSRIAFSGRGGGGGAGATIGGGGGAGATIGGGGGGVYGGAAARAQGDPSFGFVNRSGAVVRELYVSLSTDSNWGRDRLGQAVLEPNQQMWIDLPAGRSCQVDVRVVYMNGREQERRGVETCSIAELSWR</sequence>
<reference evidence="2 3" key="1">
    <citation type="submission" date="2010-04" db="EMBL/GenBank/DDBJ databases">
        <authorList>
            <person name="Qin X."/>
            <person name="Bachman B."/>
            <person name="Battles P."/>
            <person name="Bell A."/>
            <person name="Bess C."/>
            <person name="Bickham C."/>
            <person name="Chaboub L."/>
            <person name="Chen D."/>
            <person name="Coyle M."/>
            <person name="Deiros D.R."/>
            <person name="Dinh H."/>
            <person name="Forbes L."/>
            <person name="Fowler G."/>
            <person name="Francisco L."/>
            <person name="Fu Q."/>
            <person name="Gubbala S."/>
            <person name="Hale W."/>
            <person name="Han Y."/>
            <person name="Hemphill L."/>
            <person name="Highlander S.K."/>
            <person name="Hirani K."/>
            <person name="Hogues M."/>
            <person name="Jackson L."/>
            <person name="Jakkamsetti A."/>
            <person name="Javaid M."/>
            <person name="Jiang H."/>
            <person name="Korchina V."/>
            <person name="Kovar C."/>
            <person name="Lara F."/>
            <person name="Lee S."/>
            <person name="Mata R."/>
            <person name="Mathew T."/>
            <person name="Moen C."/>
            <person name="Morales K."/>
            <person name="Munidasa M."/>
            <person name="Nazareth L."/>
            <person name="Ngo R."/>
            <person name="Nguyen L."/>
            <person name="Okwuonu G."/>
            <person name="Ongeri F."/>
            <person name="Patil S."/>
            <person name="Petrosino J."/>
            <person name="Pham C."/>
            <person name="Pham P."/>
            <person name="Pu L.-L."/>
            <person name="Puazo M."/>
            <person name="Raj R."/>
            <person name="Reid J."/>
            <person name="Rouhana J."/>
            <person name="Saada N."/>
            <person name="Shang Y."/>
            <person name="Simmons D."/>
            <person name="Thornton R."/>
            <person name="Warren J."/>
            <person name="Weissenberger G."/>
            <person name="Zhang J."/>
            <person name="Zhang L."/>
            <person name="Zhou C."/>
            <person name="Zhu D."/>
            <person name="Muzny D."/>
            <person name="Worley K."/>
            <person name="Gibbs R."/>
        </authorList>
    </citation>
    <scope>NUCLEOTIDE SEQUENCE [LARGE SCALE GENOMIC DNA]</scope>
    <source>
        <strain evidence="2 3">ATCC 49957</strain>
    </source>
</reference>
<accession>D5RH65</accession>
<organism evidence="2 3">
    <name type="scientific">Pseudoroseomonas cervicalis ATCC 49957</name>
    <dbReference type="NCBI Taxonomy" id="525371"/>
    <lineage>
        <taxon>Bacteria</taxon>
        <taxon>Pseudomonadati</taxon>
        <taxon>Pseudomonadota</taxon>
        <taxon>Alphaproteobacteria</taxon>
        <taxon>Acetobacterales</taxon>
        <taxon>Roseomonadaceae</taxon>
        <taxon>Roseomonas</taxon>
    </lineage>
</organism>
<name>D5RH65_9PROT</name>
<feature type="signal peptide" evidence="1">
    <location>
        <begin position="1"/>
        <end position="29"/>
    </location>
</feature>
<keyword evidence="3" id="KW-1185">Reference proteome</keyword>
<dbReference type="EMBL" id="ADVL01000084">
    <property type="protein sequence ID" value="EFH13356.1"/>
    <property type="molecule type" value="Genomic_DNA"/>
</dbReference>
<comment type="caution">
    <text evidence="2">The sequence shown here is derived from an EMBL/GenBank/DDBJ whole genome shotgun (WGS) entry which is preliminary data.</text>
</comment>
<dbReference type="HOGENOM" id="CLU_1145272_0_0_5"/>
<evidence type="ECO:0000313" key="3">
    <source>
        <dbReference type="Proteomes" id="UP000005324"/>
    </source>
</evidence>